<evidence type="ECO:0000313" key="2">
    <source>
        <dbReference type="EMBL" id="AVP49741.1"/>
    </source>
</evidence>
<organism evidence="2 3">
    <name type="scientific">Williamsoniiplasma luminosum</name>
    <dbReference type="NCBI Taxonomy" id="214888"/>
    <lineage>
        <taxon>Bacteria</taxon>
        <taxon>Bacillati</taxon>
        <taxon>Mycoplasmatota</taxon>
        <taxon>Mollicutes</taxon>
        <taxon>Entomoplasmatales</taxon>
        <taxon>Williamsoniiplasma</taxon>
    </lineage>
</organism>
<dbReference type="Proteomes" id="UP000239250">
    <property type="component" value="Chromosome"/>
</dbReference>
<accession>A0A2S0NL43</accession>
<keyword evidence="1" id="KW-0472">Membrane</keyword>
<evidence type="ECO:0000313" key="3">
    <source>
        <dbReference type="Proteomes" id="UP000239250"/>
    </source>
</evidence>
<name>A0A2S0NL43_9MOLU</name>
<protein>
    <submittedName>
        <fullName evidence="2">Uncharacterized protein</fullName>
    </submittedName>
</protein>
<proteinExistence type="predicted"/>
<reference evidence="3" key="1">
    <citation type="submission" date="2018-02" db="EMBL/GenBank/DDBJ databases">
        <title>Firefly genomes illuminate parallel origins of bioluminescence in beetles.</title>
        <authorList>
            <person name="Fallon T.R."/>
            <person name="Lower S.E.S."/>
            <person name="Behringer M."/>
            <person name="Weng J.-K."/>
        </authorList>
    </citation>
    <scope>NUCLEOTIDE SEQUENCE [LARGE SCALE GENOMIC DNA]</scope>
</reference>
<sequence length="584" mass="68125">MKTIWAILPNVLSVAAPTINPMVSRAAATPPPKQEEIDSYDYKDGFFIKEFQYPIAQGDDHLSLLIDKKSETIIKLEEYDKKLIRLGFLKPKLKFDWHGAIENPSPTAGTNLGYVSPGNSQHEILLNNHGFSDTTNLGTRFNVFTNKELGDINVAYQSKMKLFFDKNYDINISSFIENDTHVGEHAQQEEDVKKYWGTAYYRWEMTNIKLSYELAFPIKKLKNNPLNFDYTLDFQKLDDFNLLFLNKIKANAWFQKNEFLKWFDVEKISSNDVKRLLLYSNPGEITINLKVRFKDRYNLKLFKLLNPDDFIIKIKVNKFLDLNKINLNKNEIIVHDPDEVIEKFKQDNSHYAKLLNDKVQYKILGTKLVLESNDKNIKGKLEIPFKIKSENRIKLEELDGDLGNFIETKITDRFLFEKFKTKNIAKIPLAKFDDFLFINDTFYSKNSKYIGSKKVIYKLIDGVKKPKLSSTNFTFDLGDVTFSSKDKMEQELLENFLTTNKLDLDFKQWNIEKNDGKYWVKNIKNNYLGAVQLDFKEANTFQEMGDKIIPPKSSKSIFIWLIVGFLGVIALSVFFYLVKKFKKK</sequence>
<keyword evidence="1" id="KW-1133">Transmembrane helix</keyword>
<dbReference type="AlphaFoldDB" id="A0A2S0NL43"/>
<dbReference type="EMBL" id="CP027019">
    <property type="protein sequence ID" value="AVP49741.1"/>
    <property type="molecule type" value="Genomic_DNA"/>
</dbReference>
<dbReference type="RefSeq" id="WP_303662280.1">
    <property type="nucleotide sequence ID" value="NZ_CP027019.1"/>
</dbReference>
<evidence type="ECO:0000256" key="1">
    <source>
        <dbReference type="SAM" id="Phobius"/>
    </source>
</evidence>
<keyword evidence="1" id="KW-0812">Transmembrane</keyword>
<gene>
    <name evidence="2" type="ORF">C5T88_04175</name>
</gene>
<feature type="transmembrane region" description="Helical" evidence="1">
    <location>
        <begin position="557"/>
        <end position="578"/>
    </location>
</feature>